<evidence type="ECO:0000313" key="6">
    <source>
        <dbReference type="Proteomes" id="UP000306441"/>
    </source>
</evidence>
<dbReference type="RefSeq" id="WP_136359567.1">
    <property type="nucleotide sequence ID" value="NZ_SSNY01000011.1"/>
</dbReference>
<evidence type="ECO:0000256" key="2">
    <source>
        <dbReference type="ARBA" id="ARBA00022827"/>
    </source>
</evidence>
<dbReference type="InterPro" id="IPR016169">
    <property type="entry name" value="FAD-bd_PCMH_sub2"/>
</dbReference>
<keyword evidence="3" id="KW-0560">Oxidoreductase</keyword>
<dbReference type="PANTHER" id="PTHR42659">
    <property type="entry name" value="XANTHINE DEHYDROGENASE SUBUNIT C-RELATED"/>
    <property type="match status" value="1"/>
</dbReference>
<protein>
    <recommendedName>
        <fullName evidence="4">FAD-binding PCMH-type domain-containing protein</fullName>
    </recommendedName>
</protein>
<keyword evidence="6" id="KW-1185">Reference proteome</keyword>
<name>A0ABY2Q3I8_9HYPH</name>
<gene>
    <name evidence="5" type="ORF">E6C48_18045</name>
</gene>
<feature type="domain" description="FAD-binding PCMH-type" evidence="4">
    <location>
        <begin position="1"/>
        <end position="167"/>
    </location>
</feature>
<dbReference type="Pfam" id="PF03450">
    <property type="entry name" value="CO_deh_flav_C"/>
    <property type="match status" value="1"/>
</dbReference>
<dbReference type="Gene3D" id="3.30.465.10">
    <property type="match status" value="1"/>
</dbReference>
<evidence type="ECO:0000313" key="5">
    <source>
        <dbReference type="EMBL" id="THF55529.1"/>
    </source>
</evidence>
<organism evidence="5 6">
    <name type="scientific">Ollibium composti</name>
    <dbReference type="NCBI Taxonomy" id="2675109"/>
    <lineage>
        <taxon>Bacteria</taxon>
        <taxon>Pseudomonadati</taxon>
        <taxon>Pseudomonadota</taxon>
        <taxon>Alphaproteobacteria</taxon>
        <taxon>Hyphomicrobiales</taxon>
        <taxon>Phyllobacteriaceae</taxon>
        <taxon>Ollibium</taxon>
    </lineage>
</organism>
<dbReference type="InterPro" id="IPR016166">
    <property type="entry name" value="FAD-bd_PCMH"/>
</dbReference>
<dbReference type="SUPFAM" id="SSF56176">
    <property type="entry name" value="FAD-binding/transporter-associated domain-like"/>
    <property type="match status" value="1"/>
</dbReference>
<dbReference type="InterPro" id="IPR005107">
    <property type="entry name" value="CO_DH_flav_C"/>
</dbReference>
<dbReference type="InterPro" id="IPR036683">
    <property type="entry name" value="CO_DH_flav_C_dom_sf"/>
</dbReference>
<dbReference type="InterPro" id="IPR002346">
    <property type="entry name" value="Mopterin_DH_FAD-bd"/>
</dbReference>
<evidence type="ECO:0000256" key="3">
    <source>
        <dbReference type="ARBA" id="ARBA00023002"/>
    </source>
</evidence>
<proteinExistence type="predicted"/>
<dbReference type="PROSITE" id="PS51387">
    <property type="entry name" value="FAD_PCMH"/>
    <property type="match status" value="1"/>
</dbReference>
<sequence length="287" mass="29950">MNALIPARPPDLRTLVALMKRSSPVYFVAGGTDLLTSARQMPLVGTLVDLSGVHDLAFIESSGADIRIGGATTIAAIAAHTKLAARFSALSQAAGECGSMQIRNRATLGGNIANAAPAADLVTALILANARLKLFLPGGSCAEITLEEFRSGTGALIAEAVLPNLELLPRSAFAKLGLRRDLTIARINLAAMAEFSDGRFGSVRLVAGALGPHPIRLLRAEGALSGCPLAPASLRVFVDALAADVDAAIAGRASHCWKRRAIRGLGLDAIARLCEMSPRDPLFDETW</sequence>
<dbReference type="Pfam" id="PF00941">
    <property type="entry name" value="FAD_binding_5"/>
    <property type="match status" value="1"/>
</dbReference>
<dbReference type="Proteomes" id="UP000306441">
    <property type="component" value="Unassembled WGS sequence"/>
</dbReference>
<comment type="caution">
    <text evidence="5">The sequence shown here is derived from an EMBL/GenBank/DDBJ whole genome shotgun (WGS) entry which is preliminary data.</text>
</comment>
<evidence type="ECO:0000259" key="4">
    <source>
        <dbReference type="PROSITE" id="PS51387"/>
    </source>
</evidence>
<reference evidence="5 6" key="1">
    <citation type="submission" date="2019-04" db="EMBL/GenBank/DDBJ databases">
        <title>Mesorhizobium composti sp. nov., isolated from compost.</title>
        <authorList>
            <person name="Lin S.-Y."/>
            <person name="Hameed A."/>
            <person name="Hsieh Y.-T."/>
            <person name="Young C.-C."/>
        </authorList>
    </citation>
    <scope>NUCLEOTIDE SEQUENCE [LARGE SCALE GENOMIC DNA]</scope>
    <source>
        <strain evidence="5 6">CC-YTH430</strain>
    </source>
</reference>
<dbReference type="InterPro" id="IPR051312">
    <property type="entry name" value="Diverse_Substr_Oxidored"/>
</dbReference>
<dbReference type="SUPFAM" id="SSF55447">
    <property type="entry name" value="CO dehydrogenase flavoprotein C-terminal domain-like"/>
    <property type="match status" value="1"/>
</dbReference>
<keyword evidence="2" id="KW-0274">FAD</keyword>
<dbReference type="InterPro" id="IPR036318">
    <property type="entry name" value="FAD-bd_PCMH-like_sf"/>
</dbReference>
<accession>A0ABY2Q3I8</accession>
<dbReference type="SMART" id="SM01092">
    <property type="entry name" value="CO_deh_flav_C"/>
    <property type="match status" value="1"/>
</dbReference>
<dbReference type="EMBL" id="SSNY01000011">
    <property type="protein sequence ID" value="THF55529.1"/>
    <property type="molecule type" value="Genomic_DNA"/>
</dbReference>
<keyword evidence="1" id="KW-0285">Flavoprotein</keyword>
<evidence type="ECO:0000256" key="1">
    <source>
        <dbReference type="ARBA" id="ARBA00022630"/>
    </source>
</evidence>
<dbReference type="PANTHER" id="PTHR42659:SF2">
    <property type="entry name" value="XANTHINE DEHYDROGENASE SUBUNIT C-RELATED"/>
    <property type="match status" value="1"/>
</dbReference>
<dbReference type="Gene3D" id="3.30.390.50">
    <property type="entry name" value="CO dehydrogenase flavoprotein, C-terminal domain"/>
    <property type="match status" value="1"/>
</dbReference>